<dbReference type="Proteomes" id="UP001602013">
    <property type="component" value="Unassembled WGS sequence"/>
</dbReference>
<dbReference type="RefSeq" id="WP_387417881.1">
    <property type="nucleotide sequence ID" value="NZ_JBIASD010000052.1"/>
</dbReference>
<comment type="caution">
    <text evidence="1">The sequence shown here is derived from an EMBL/GenBank/DDBJ whole genome shotgun (WGS) entry which is preliminary data.</text>
</comment>
<gene>
    <name evidence="1" type="ORF">ACFYXI_39635</name>
</gene>
<sequence length="104" mass="11513">MAAHRHPRPQLARLLAALSLSARAARRAERAAAAERADAEDEAWLAHVLRHGDSEAGDRLAVARRKISLLLEDQHDTRQATNEQAEQRADEVLLRRVLAGLEAL</sequence>
<proteinExistence type="predicted"/>
<evidence type="ECO:0000313" key="2">
    <source>
        <dbReference type="Proteomes" id="UP001602013"/>
    </source>
</evidence>
<protein>
    <submittedName>
        <fullName evidence="1">Uncharacterized protein</fullName>
    </submittedName>
</protein>
<accession>A0ABW6T6D5</accession>
<evidence type="ECO:0000313" key="1">
    <source>
        <dbReference type="EMBL" id="MFF3671714.1"/>
    </source>
</evidence>
<keyword evidence="2" id="KW-1185">Reference proteome</keyword>
<dbReference type="EMBL" id="JBIASD010000052">
    <property type="protein sequence ID" value="MFF3671714.1"/>
    <property type="molecule type" value="Genomic_DNA"/>
</dbReference>
<reference evidence="1 2" key="1">
    <citation type="submission" date="2024-10" db="EMBL/GenBank/DDBJ databases">
        <title>The Natural Products Discovery Center: Release of the First 8490 Sequenced Strains for Exploring Actinobacteria Biosynthetic Diversity.</title>
        <authorList>
            <person name="Kalkreuter E."/>
            <person name="Kautsar S.A."/>
            <person name="Yang D."/>
            <person name="Bader C.D."/>
            <person name="Teijaro C.N."/>
            <person name="Fluegel L."/>
            <person name="Davis C.M."/>
            <person name="Simpson J.R."/>
            <person name="Lauterbach L."/>
            <person name="Steele A.D."/>
            <person name="Gui C."/>
            <person name="Meng S."/>
            <person name="Li G."/>
            <person name="Viehrig K."/>
            <person name="Ye F."/>
            <person name="Su P."/>
            <person name="Kiefer A.F."/>
            <person name="Nichols A."/>
            <person name="Cepeda A.J."/>
            <person name="Yan W."/>
            <person name="Fan B."/>
            <person name="Jiang Y."/>
            <person name="Adhikari A."/>
            <person name="Zheng C.-J."/>
            <person name="Schuster L."/>
            <person name="Cowan T.M."/>
            <person name="Smanski M.J."/>
            <person name="Chevrette M.G."/>
            <person name="De Carvalho L.P.S."/>
            <person name="Shen B."/>
        </authorList>
    </citation>
    <scope>NUCLEOTIDE SEQUENCE [LARGE SCALE GENOMIC DNA]</scope>
    <source>
        <strain evidence="1 2">NPDC002173</strain>
    </source>
</reference>
<organism evidence="1 2">
    <name type="scientific">Microtetraspora malaysiensis</name>
    <dbReference type="NCBI Taxonomy" id="161358"/>
    <lineage>
        <taxon>Bacteria</taxon>
        <taxon>Bacillati</taxon>
        <taxon>Actinomycetota</taxon>
        <taxon>Actinomycetes</taxon>
        <taxon>Streptosporangiales</taxon>
        <taxon>Streptosporangiaceae</taxon>
        <taxon>Microtetraspora</taxon>
    </lineage>
</organism>
<name>A0ABW6T6D5_9ACTN</name>